<proteinExistence type="predicted"/>
<dbReference type="GO" id="GO:0005886">
    <property type="term" value="C:plasma membrane"/>
    <property type="evidence" value="ECO:0007669"/>
    <property type="project" value="UniProtKB-SubCell"/>
</dbReference>
<feature type="domain" description="ABC transporter" evidence="9">
    <location>
        <begin position="11"/>
        <end position="247"/>
    </location>
</feature>
<evidence type="ECO:0000256" key="6">
    <source>
        <dbReference type="ARBA" id="ARBA00022840"/>
    </source>
</evidence>
<dbReference type="GO" id="GO:0005524">
    <property type="term" value="F:ATP binding"/>
    <property type="evidence" value="ECO:0007669"/>
    <property type="project" value="UniProtKB-KW"/>
</dbReference>
<dbReference type="InterPro" id="IPR050107">
    <property type="entry name" value="ABC_carbohydrate_import_ATPase"/>
</dbReference>
<evidence type="ECO:0000256" key="5">
    <source>
        <dbReference type="ARBA" id="ARBA00022741"/>
    </source>
</evidence>
<dbReference type="SMART" id="SM00382">
    <property type="entry name" value="AAA"/>
    <property type="match status" value="2"/>
</dbReference>
<dbReference type="Proteomes" id="UP000712157">
    <property type="component" value="Unassembled WGS sequence"/>
</dbReference>
<comment type="caution">
    <text evidence="10">The sequence shown here is derived from an EMBL/GenBank/DDBJ whole genome shotgun (WGS) entry which is preliminary data.</text>
</comment>
<keyword evidence="7" id="KW-1278">Translocase</keyword>
<keyword evidence="6 10" id="KW-0067">ATP-binding</keyword>
<dbReference type="Pfam" id="PF00005">
    <property type="entry name" value="ABC_tran"/>
    <property type="match status" value="2"/>
</dbReference>
<dbReference type="InterPro" id="IPR017871">
    <property type="entry name" value="ABC_transporter-like_CS"/>
</dbReference>
<comment type="subcellular location">
    <subcellularLocation>
        <location evidence="1">Cell membrane</location>
        <topology evidence="1">Peripheral membrane protein</topology>
    </subcellularLocation>
</comment>
<evidence type="ECO:0000259" key="9">
    <source>
        <dbReference type="PROSITE" id="PS50893"/>
    </source>
</evidence>
<keyword evidence="5" id="KW-0547">Nucleotide-binding</keyword>
<protein>
    <submittedName>
        <fullName evidence="10">Sugar ABC transporter ATP-binding protein</fullName>
    </submittedName>
</protein>
<dbReference type="InterPro" id="IPR027417">
    <property type="entry name" value="P-loop_NTPase"/>
</dbReference>
<evidence type="ECO:0000256" key="4">
    <source>
        <dbReference type="ARBA" id="ARBA00022737"/>
    </source>
</evidence>
<accession>A0A949JZ56</accession>
<dbReference type="EMBL" id="JAHQCW010000012">
    <property type="protein sequence ID" value="MBU9736749.1"/>
    <property type="molecule type" value="Genomic_DNA"/>
</dbReference>
<gene>
    <name evidence="10" type="ORF">KTH89_09385</name>
</gene>
<evidence type="ECO:0000256" key="7">
    <source>
        <dbReference type="ARBA" id="ARBA00022967"/>
    </source>
</evidence>
<dbReference type="InterPro" id="IPR003593">
    <property type="entry name" value="AAA+_ATPase"/>
</dbReference>
<dbReference type="CDD" id="cd03216">
    <property type="entry name" value="ABC_Carb_Monos_I"/>
    <property type="match status" value="1"/>
</dbReference>
<dbReference type="PANTHER" id="PTHR43790">
    <property type="entry name" value="CARBOHYDRATE TRANSPORT ATP-BINDING PROTEIN MG119-RELATED"/>
    <property type="match status" value="1"/>
</dbReference>
<dbReference type="Gene3D" id="3.40.50.300">
    <property type="entry name" value="P-loop containing nucleotide triphosphate hydrolases"/>
    <property type="match status" value="2"/>
</dbReference>
<keyword evidence="4" id="KW-0677">Repeat</keyword>
<evidence type="ECO:0000256" key="8">
    <source>
        <dbReference type="ARBA" id="ARBA00023136"/>
    </source>
</evidence>
<organism evidence="10 11">
    <name type="scientific">Diplocloster agilis</name>
    <dbReference type="NCBI Taxonomy" id="2850323"/>
    <lineage>
        <taxon>Bacteria</taxon>
        <taxon>Bacillati</taxon>
        <taxon>Bacillota</taxon>
        <taxon>Clostridia</taxon>
        <taxon>Lachnospirales</taxon>
        <taxon>Lachnospiraceae</taxon>
        <taxon>Diplocloster</taxon>
    </lineage>
</organism>
<evidence type="ECO:0000313" key="11">
    <source>
        <dbReference type="Proteomes" id="UP000712157"/>
    </source>
</evidence>
<dbReference type="CDD" id="cd03215">
    <property type="entry name" value="ABC_Carb_Monos_II"/>
    <property type="match status" value="1"/>
</dbReference>
<dbReference type="GO" id="GO:0016887">
    <property type="term" value="F:ATP hydrolysis activity"/>
    <property type="evidence" value="ECO:0007669"/>
    <property type="project" value="InterPro"/>
</dbReference>
<evidence type="ECO:0000313" key="10">
    <source>
        <dbReference type="EMBL" id="MBU9736749.1"/>
    </source>
</evidence>
<feature type="domain" description="ABC transporter" evidence="9">
    <location>
        <begin position="265"/>
        <end position="506"/>
    </location>
</feature>
<evidence type="ECO:0000256" key="2">
    <source>
        <dbReference type="ARBA" id="ARBA00022448"/>
    </source>
</evidence>
<dbReference type="FunFam" id="3.40.50.300:FF:000127">
    <property type="entry name" value="Ribose import ATP-binding protein RbsA"/>
    <property type="match status" value="1"/>
</dbReference>
<sequence length="509" mass="56259">MEQPNRGQIVAELQDISKRFGGTVALNQVSLTLKKGEILGLIGENGAGKSTLMNIMSGALRPDTGTILLNGKSFSHLTPAQASQYGVQIVHQELSLLPDMTVAENIFLGKELQKGPGFIRKQECRDRARKILEQFEIDIDVDQKVAELSSAQKQLVEICKSLAGTIEVLILDEPTSSLTEREMVSLKRILPILREQGAGIIFISHKLDEIKELCDSIAVLRDGNLVRREQTGDVTIENMVQFMVGRDIHDEYSRPRFQGDRKLVLEIRDLSSKQYGEVELKGLNLKVYAGEIVGIFGLIGSGRTEMIKALHGLRTIQQGTVLVGGKQMEKLTPKRMISEGVAWVTEDRRHEGVCLSMSVKNNIGMPIYGQVSKMGFINNRRLNETVERYMKHLSIKTSGENAWAETLSGGNQQKVVLAKWLALGPQLLILDEPTRGIDVGSKSEIHRLIRELRDEGMAVLAISSEMPELFSLADRILVMRNGSITGEIPRQAGESVSEEAVMKLATLGA</sequence>
<dbReference type="AlphaFoldDB" id="A0A949JZ56"/>
<dbReference type="PROSITE" id="PS00211">
    <property type="entry name" value="ABC_TRANSPORTER_1"/>
    <property type="match status" value="1"/>
</dbReference>
<evidence type="ECO:0000256" key="3">
    <source>
        <dbReference type="ARBA" id="ARBA00022475"/>
    </source>
</evidence>
<keyword evidence="8" id="KW-0472">Membrane</keyword>
<evidence type="ECO:0000256" key="1">
    <source>
        <dbReference type="ARBA" id="ARBA00004202"/>
    </source>
</evidence>
<dbReference type="RefSeq" id="WP_158347344.1">
    <property type="nucleotide sequence ID" value="NZ_JAHQCW010000012.1"/>
</dbReference>
<keyword evidence="3" id="KW-1003">Cell membrane</keyword>
<dbReference type="PANTHER" id="PTHR43790:SF9">
    <property type="entry name" value="GALACTOFURANOSE TRANSPORTER ATP-BINDING PROTEIN YTFR"/>
    <property type="match status" value="1"/>
</dbReference>
<dbReference type="PROSITE" id="PS50893">
    <property type="entry name" value="ABC_TRANSPORTER_2"/>
    <property type="match status" value="2"/>
</dbReference>
<keyword evidence="11" id="KW-1185">Reference proteome</keyword>
<keyword evidence="2" id="KW-0813">Transport</keyword>
<name>A0A949JZ56_9FIRM</name>
<reference evidence="10" key="1">
    <citation type="submission" date="2021-06" db="EMBL/GenBank/DDBJ databases">
        <title>Description of novel taxa of the family Lachnospiraceae.</title>
        <authorList>
            <person name="Chaplin A.V."/>
            <person name="Sokolova S.R."/>
            <person name="Pikina A.P."/>
            <person name="Korzhanova M."/>
            <person name="Belova V."/>
            <person name="Korostin D."/>
            <person name="Efimov B.A."/>
        </authorList>
    </citation>
    <scope>NUCLEOTIDE SEQUENCE</scope>
    <source>
        <strain evidence="10">ASD5720</strain>
    </source>
</reference>
<dbReference type="InterPro" id="IPR003439">
    <property type="entry name" value="ABC_transporter-like_ATP-bd"/>
</dbReference>
<dbReference type="SUPFAM" id="SSF52540">
    <property type="entry name" value="P-loop containing nucleoside triphosphate hydrolases"/>
    <property type="match status" value="2"/>
</dbReference>